<dbReference type="Gene3D" id="1.10.3860.10">
    <property type="entry name" value="Sodium:dicarboxylate symporter"/>
    <property type="match status" value="1"/>
</dbReference>
<feature type="transmembrane region" description="Helical" evidence="8">
    <location>
        <begin position="415"/>
        <end position="437"/>
    </location>
</feature>
<evidence type="ECO:0000256" key="2">
    <source>
        <dbReference type="ARBA" id="ARBA00010333"/>
    </source>
</evidence>
<name>A0AAE9YXK8_9GAMM</name>
<dbReference type="RefSeq" id="WP_044835167.1">
    <property type="nucleotide sequence ID" value="NZ_CP059735.1"/>
</dbReference>
<dbReference type="SUPFAM" id="SSF53850">
    <property type="entry name" value="Periplasmic binding protein-like II"/>
    <property type="match status" value="1"/>
</dbReference>
<dbReference type="PRINTS" id="PR00173">
    <property type="entry name" value="EDTRNSPORT"/>
</dbReference>
<feature type="domain" description="Solute-binding protein family 3/N-terminal" evidence="9">
    <location>
        <begin position="490"/>
        <end position="713"/>
    </location>
</feature>
<dbReference type="AlphaFoldDB" id="A0AAE9YXK8"/>
<keyword evidence="6 8" id="KW-1133">Transmembrane helix</keyword>
<evidence type="ECO:0000256" key="8">
    <source>
        <dbReference type="SAM" id="Phobius"/>
    </source>
</evidence>
<sequence>MLPYFNLVMPLSSLPLSVKILFTMALGLVIGGISQTEVPPIGALADTFVTLLQMTALPYIALSLIVGIGGLSPLQAGKAFKQSLLILALLLFIALVFIFLTPLAFPNWPNADYYSPGAIKAPDELQLIALLIPANPFYALAHTIIPAVVLFSIFVGIGLMSVKGKRHTLSVLTSLQAAVANISNMVMRFAPLGVFCIAYRAAATIEAAQIDGLFVYIISSTLVVALLSFAVLPATVALLTPFSYRQLVKAFREAMVTAFATGSFFIVIPVLIEKTKALLAQNQASSSSTSHNANIEKVPGILIPISFSLPVGGKLLAILFTLFAAWFSGAYISSGDYLMLLLAGLPQLFGTSTLAMPKLLELFNVSASMFDFFIVAENLIIGRLSAVLSVSFATCLPLLLACAMNNTIKVKWRYLGRNLMIIPAVSIVLFLALRFGFNEIGHQYQGYDNFINRDFLYPEVKSRNLPQAQEQLLNARPFTSVLTRIKQRGFIRVGYFRDDLPYAFHNGEGKLVGFDIEIMHLLATDLQVEIEFVKIYHHQAAALLASGYLDITSGIPVIPDNLREFTLTAPYSQQSLAFLVKDERRSEFVRWQDISAREDLTIGIPETFFYQNAVQRYFTRGKAWEIASPRLFFRDQYQHIDAMLYGAAAASAWTLLYPDYTVIAPKPVLPPLAMAFPINKNDQEFELFMRNWIAMKQKNNSLTRLFDYWIGGKSPQ</sequence>
<evidence type="ECO:0000256" key="1">
    <source>
        <dbReference type="ARBA" id="ARBA00004141"/>
    </source>
</evidence>
<organism evidence="10 11">
    <name type="scientific">Thalassomonas actiniarum</name>
    <dbReference type="NCBI Taxonomy" id="485447"/>
    <lineage>
        <taxon>Bacteria</taxon>
        <taxon>Pseudomonadati</taxon>
        <taxon>Pseudomonadota</taxon>
        <taxon>Gammaproteobacteria</taxon>
        <taxon>Alteromonadales</taxon>
        <taxon>Colwelliaceae</taxon>
        <taxon>Thalassomonas</taxon>
    </lineage>
</organism>
<keyword evidence="7 8" id="KW-0472">Membrane</keyword>
<dbReference type="GO" id="GO:0016020">
    <property type="term" value="C:membrane"/>
    <property type="evidence" value="ECO:0007669"/>
    <property type="project" value="UniProtKB-SubCell"/>
</dbReference>
<evidence type="ECO:0000256" key="3">
    <source>
        <dbReference type="ARBA" id="ARBA00022448"/>
    </source>
</evidence>
<feature type="transmembrane region" description="Helical" evidence="8">
    <location>
        <begin position="51"/>
        <end position="72"/>
    </location>
</feature>
<dbReference type="Pfam" id="PF00375">
    <property type="entry name" value="SDF"/>
    <property type="match status" value="1"/>
</dbReference>
<dbReference type="InterPro" id="IPR001991">
    <property type="entry name" value="Na-dicarboxylate_symporter"/>
</dbReference>
<dbReference type="SUPFAM" id="SSF118215">
    <property type="entry name" value="Proton glutamate symport protein"/>
    <property type="match status" value="1"/>
</dbReference>
<feature type="transmembrane region" description="Helical" evidence="8">
    <location>
        <begin position="380"/>
        <end position="403"/>
    </location>
</feature>
<comment type="subcellular location">
    <subcellularLocation>
        <location evidence="1">Membrane</location>
        <topology evidence="1">Multi-pass membrane protein</topology>
    </subcellularLocation>
</comment>
<evidence type="ECO:0000256" key="4">
    <source>
        <dbReference type="ARBA" id="ARBA00022692"/>
    </source>
</evidence>
<proteinExistence type="inferred from homology"/>
<dbReference type="Proteomes" id="UP000032568">
    <property type="component" value="Chromosome"/>
</dbReference>
<feature type="transmembrane region" description="Helical" evidence="8">
    <location>
        <begin position="301"/>
        <end position="325"/>
    </location>
</feature>
<accession>A0AAE9YXK8</accession>
<evidence type="ECO:0000256" key="6">
    <source>
        <dbReference type="ARBA" id="ARBA00022989"/>
    </source>
</evidence>
<dbReference type="InterPro" id="IPR036458">
    <property type="entry name" value="Na:dicarbo_symporter_sf"/>
</dbReference>
<keyword evidence="11" id="KW-1185">Reference proteome</keyword>
<dbReference type="PANTHER" id="PTHR35936">
    <property type="entry name" value="MEMBRANE-BOUND LYTIC MUREIN TRANSGLYCOSYLASE F"/>
    <property type="match status" value="1"/>
</dbReference>
<dbReference type="KEGG" id="tact:SG35_012455"/>
<dbReference type="PANTHER" id="PTHR35936:SF19">
    <property type="entry name" value="AMINO-ACID-BINDING PROTEIN YXEM-RELATED"/>
    <property type="match status" value="1"/>
</dbReference>
<evidence type="ECO:0000256" key="7">
    <source>
        <dbReference type="ARBA" id="ARBA00023136"/>
    </source>
</evidence>
<evidence type="ECO:0000313" key="11">
    <source>
        <dbReference type="Proteomes" id="UP000032568"/>
    </source>
</evidence>
<feature type="transmembrane region" description="Helical" evidence="8">
    <location>
        <begin position="7"/>
        <end position="31"/>
    </location>
</feature>
<keyword evidence="3" id="KW-0813">Transport</keyword>
<evidence type="ECO:0000256" key="5">
    <source>
        <dbReference type="ARBA" id="ARBA00022729"/>
    </source>
</evidence>
<keyword evidence="5" id="KW-0732">Signal</keyword>
<gene>
    <name evidence="10" type="ORF">SG35_012455</name>
</gene>
<reference evidence="10 11" key="1">
    <citation type="journal article" date="2015" name="Genome Announc.">
        <title>Draft Genome Sequences of Marine Isolates of Thalassomonas viridans and Thalassomonas actiniarum.</title>
        <authorList>
            <person name="Olonade I."/>
            <person name="van Zyl L.J."/>
            <person name="Trindade M."/>
        </authorList>
    </citation>
    <scope>NUCLEOTIDE SEQUENCE [LARGE SCALE GENOMIC DNA]</scope>
    <source>
        <strain evidence="10 11">A5K-106</strain>
    </source>
</reference>
<feature type="transmembrane region" description="Helical" evidence="8">
    <location>
        <begin position="214"/>
        <end position="242"/>
    </location>
</feature>
<feature type="transmembrane region" description="Helical" evidence="8">
    <location>
        <begin position="254"/>
        <end position="272"/>
    </location>
</feature>
<dbReference type="SMART" id="SM00062">
    <property type="entry name" value="PBPb"/>
    <property type="match status" value="1"/>
</dbReference>
<reference evidence="10 11" key="2">
    <citation type="journal article" date="2022" name="Mar. Drugs">
        <title>Bioassay-Guided Fractionation Leads to the Detection of Cholic Acid Generated by the Rare Thalassomonas sp.</title>
        <authorList>
            <person name="Pheiffer F."/>
            <person name="Schneider Y.K."/>
            <person name="Hansen E.H."/>
            <person name="Andersen J.H."/>
            <person name="Isaksson J."/>
            <person name="Busche T."/>
            <person name="R C."/>
            <person name="Kalinowski J."/>
            <person name="Zyl L.V."/>
            <person name="Trindade M."/>
        </authorList>
    </citation>
    <scope>NUCLEOTIDE SEQUENCE [LARGE SCALE GENOMIC DNA]</scope>
    <source>
        <strain evidence="10 11">A5K-106</strain>
    </source>
</reference>
<comment type="similarity">
    <text evidence="2">Belongs to the bacterial solute-binding protein 3 family.</text>
</comment>
<evidence type="ECO:0000259" key="9">
    <source>
        <dbReference type="SMART" id="SM00062"/>
    </source>
</evidence>
<feature type="transmembrane region" description="Helical" evidence="8">
    <location>
        <begin position="137"/>
        <end position="162"/>
    </location>
</feature>
<keyword evidence="4 8" id="KW-0812">Transmembrane</keyword>
<dbReference type="GO" id="GO:0015293">
    <property type="term" value="F:symporter activity"/>
    <property type="evidence" value="ECO:0007669"/>
    <property type="project" value="InterPro"/>
</dbReference>
<dbReference type="EMBL" id="CP059735">
    <property type="protein sequence ID" value="WDE01373.1"/>
    <property type="molecule type" value="Genomic_DNA"/>
</dbReference>
<feature type="transmembrane region" description="Helical" evidence="8">
    <location>
        <begin position="84"/>
        <end position="105"/>
    </location>
</feature>
<protein>
    <submittedName>
        <fullName evidence="10">Cation:dicarboxylase symporter family transporter</fullName>
    </submittedName>
</protein>
<dbReference type="Gene3D" id="3.40.190.10">
    <property type="entry name" value="Periplasmic binding protein-like II"/>
    <property type="match status" value="2"/>
</dbReference>
<dbReference type="InterPro" id="IPR001638">
    <property type="entry name" value="Solute-binding_3/MltF_N"/>
</dbReference>
<dbReference type="Pfam" id="PF00497">
    <property type="entry name" value="SBP_bac_3"/>
    <property type="match status" value="1"/>
</dbReference>
<evidence type="ECO:0000313" key="10">
    <source>
        <dbReference type="EMBL" id="WDE01373.1"/>
    </source>
</evidence>